<evidence type="ECO:0000313" key="3">
    <source>
        <dbReference type="Proteomes" id="UP001410394"/>
    </source>
</evidence>
<proteinExistence type="predicted"/>
<evidence type="ECO:0000313" key="2">
    <source>
        <dbReference type="EMBL" id="MEN3069614.1"/>
    </source>
</evidence>
<keyword evidence="3" id="KW-1185">Reference proteome</keyword>
<name>A0ABU9Z183_9RHOO</name>
<reference evidence="2 3" key="1">
    <citation type="journal article" date="2018" name="Int. J. Syst. Evol. Microbiol.">
        <title>Uliginosibacterium sediminicola sp. nov., isolated from freshwater sediment.</title>
        <authorList>
            <person name="Hwang W.M."/>
            <person name="Kim S.M."/>
            <person name="Kang K."/>
            <person name="Ahn T.Y."/>
        </authorList>
    </citation>
    <scope>NUCLEOTIDE SEQUENCE [LARGE SCALE GENOMIC DNA]</scope>
    <source>
        <strain evidence="2 3">M1-21</strain>
    </source>
</reference>
<accession>A0ABU9Z183</accession>
<dbReference type="Pfam" id="PF14113">
    <property type="entry name" value="Tae4"/>
    <property type="match status" value="1"/>
</dbReference>
<dbReference type="EMBL" id="JBDIVE010000008">
    <property type="protein sequence ID" value="MEN3069614.1"/>
    <property type="molecule type" value="Genomic_DNA"/>
</dbReference>
<dbReference type="Proteomes" id="UP001410394">
    <property type="component" value="Unassembled WGS sequence"/>
</dbReference>
<keyword evidence="1" id="KW-0732">Signal</keyword>
<feature type="signal peptide" evidence="1">
    <location>
        <begin position="1"/>
        <end position="19"/>
    </location>
</feature>
<organism evidence="2 3">
    <name type="scientific">Uliginosibacterium sediminicola</name>
    <dbReference type="NCBI Taxonomy" id="2024550"/>
    <lineage>
        <taxon>Bacteria</taxon>
        <taxon>Pseudomonadati</taxon>
        <taxon>Pseudomonadota</taxon>
        <taxon>Betaproteobacteria</taxon>
        <taxon>Rhodocyclales</taxon>
        <taxon>Zoogloeaceae</taxon>
        <taxon>Uliginosibacterium</taxon>
    </lineage>
</organism>
<gene>
    <name evidence="2" type="ORF">ABDB84_14090</name>
</gene>
<sequence>MKPSYATLKAAVLASSAQATELASQATHPASINKSAVRISLALLDCSLAFMGRLPISTGKHRGKYAEPGARRLAEQLSLHTIFDLPEVFTDGDVAKHELSLKRGVVFFQASSSYEGGHIDLIEPGNAALLCSQHGYFNCKEIWFWPLA</sequence>
<comment type="caution">
    <text evidence="2">The sequence shown here is derived from an EMBL/GenBank/DDBJ whole genome shotgun (WGS) entry which is preliminary data.</text>
</comment>
<protein>
    <submittedName>
        <fullName evidence="2">T6SS effector amidase Tae4 family protein</fullName>
    </submittedName>
</protein>
<dbReference type="InterPro" id="IPR025562">
    <property type="entry name" value="Tae4"/>
</dbReference>
<dbReference type="Gene3D" id="4.10.280.80">
    <property type="match status" value="1"/>
</dbReference>
<evidence type="ECO:0000256" key="1">
    <source>
        <dbReference type="SAM" id="SignalP"/>
    </source>
</evidence>
<feature type="chain" id="PRO_5045727773" evidence="1">
    <location>
        <begin position="20"/>
        <end position="148"/>
    </location>
</feature>
<dbReference type="Gene3D" id="3.90.1720.80">
    <property type="match status" value="1"/>
</dbReference>
<dbReference type="RefSeq" id="WP_345920388.1">
    <property type="nucleotide sequence ID" value="NZ_JBDIVE010000008.1"/>
</dbReference>